<dbReference type="OrthoDB" id="5795476at2"/>
<feature type="domain" description="ABC-type transport auxiliary lipoprotein component" evidence="2">
    <location>
        <begin position="42"/>
        <end position="203"/>
    </location>
</feature>
<protein>
    <submittedName>
        <fullName evidence="3">Cholesterol transport system auxiliary component</fullName>
    </submittedName>
</protein>
<evidence type="ECO:0000259" key="2">
    <source>
        <dbReference type="Pfam" id="PF03886"/>
    </source>
</evidence>
<dbReference type="Gene3D" id="3.40.50.10610">
    <property type="entry name" value="ABC-type transport auxiliary lipoprotein component"/>
    <property type="match status" value="1"/>
</dbReference>
<reference evidence="4" key="1">
    <citation type="submission" date="2017-01" db="EMBL/GenBank/DDBJ databases">
        <authorList>
            <person name="Varghese N."/>
            <person name="Submissions S."/>
        </authorList>
    </citation>
    <scope>NUCLEOTIDE SEQUENCE [LARGE SCALE GENOMIC DNA]</scope>
    <source>
        <strain evidence="4">ATCC 51758</strain>
    </source>
</reference>
<evidence type="ECO:0000256" key="1">
    <source>
        <dbReference type="SAM" id="SignalP"/>
    </source>
</evidence>
<dbReference type="AlphaFoldDB" id="A0A1N6TUD8"/>
<evidence type="ECO:0000313" key="3">
    <source>
        <dbReference type="EMBL" id="SIQ56931.1"/>
    </source>
</evidence>
<dbReference type="Pfam" id="PF03886">
    <property type="entry name" value="ABC_trans_aux"/>
    <property type="match status" value="1"/>
</dbReference>
<dbReference type="SUPFAM" id="SSF159594">
    <property type="entry name" value="XCC0632-like"/>
    <property type="match status" value="1"/>
</dbReference>
<dbReference type="EMBL" id="FTMD01000005">
    <property type="protein sequence ID" value="SIQ56931.1"/>
    <property type="molecule type" value="Genomic_DNA"/>
</dbReference>
<dbReference type="PROSITE" id="PS51257">
    <property type="entry name" value="PROKAR_LIPOPROTEIN"/>
    <property type="match status" value="1"/>
</dbReference>
<dbReference type="STRING" id="34027.SAMN05421829_105115"/>
<accession>A0A1N6TUD8</accession>
<organism evidence="3 4">
    <name type="scientific">Aromatoleum tolulyticum</name>
    <dbReference type="NCBI Taxonomy" id="34027"/>
    <lineage>
        <taxon>Bacteria</taxon>
        <taxon>Pseudomonadati</taxon>
        <taxon>Pseudomonadota</taxon>
        <taxon>Betaproteobacteria</taxon>
        <taxon>Rhodocyclales</taxon>
        <taxon>Rhodocyclaceae</taxon>
        <taxon>Aromatoleum</taxon>
    </lineage>
</organism>
<feature type="signal peptide" evidence="1">
    <location>
        <begin position="1"/>
        <end position="36"/>
    </location>
</feature>
<evidence type="ECO:0000313" key="4">
    <source>
        <dbReference type="Proteomes" id="UP000186819"/>
    </source>
</evidence>
<name>A0A1N6TUD8_9RHOO</name>
<keyword evidence="1" id="KW-0732">Signal</keyword>
<gene>
    <name evidence="3" type="ORF">SAMN05421829_105115</name>
</gene>
<dbReference type="InterPro" id="IPR005586">
    <property type="entry name" value="ABC_trans_aux"/>
</dbReference>
<dbReference type="RefSeq" id="WP_076601807.1">
    <property type="nucleotide sequence ID" value="NZ_FTMD01000005.1"/>
</dbReference>
<feature type="chain" id="PRO_5012546062" evidence="1">
    <location>
        <begin position="37"/>
        <end position="217"/>
    </location>
</feature>
<proteinExistence type="predicted"/>
<keyword evidence="4" id="KW-1185">Reference proteome</keyword>
<dbReference type="Proteomes" id="UP000186819">
    <property type="component" value="Unassembled WGS sequence"/>
</dbReference>
<sequence length="217" mass="23141">MTIVCRRARRGMAGSRCAVALAATLLLSACSVLPKAAPVDTYLLPGAPERTTTAGTPLAVSLRVAKPASGVHLAGQRIVVMPQNNQVSVYQGASWSEPAPVLVRDRLIDALRADGRIAALSSDEARLQADYEIVSDLRAFQSEYRGGVAQAVVRLDARLVERDGRRILASRTFESEAHASSADIPAVVNAFGAASTRLASELATWTVEEIRRGPPRQ</sequence>